<dbReference type="Gene3D" id="3.40.640.10">
    <property type="entry name" value="Type I PLP-dependent aspartate aminotransferase-like (Major domain)"/>
    <property type="match status" value="1"/>
</dbReference>
<gene>
    <name evidence="8" type="ORF">ACFPXP_00145</name>
</gene>
<reference evidence="9" key="1">
    <citation type="journal article" date="2019" name="Int. J. Syst. Evol. Microbiol.">
        <title>The Global Catalogue of Microorganisms (GCM) 10K type strain sequencing project: providing services to taxonomists for standard genome sequencing and annotation.</title>
        <authorList>
            <consortium name="The Broad Institute Genomics Platform"/>
            <consortium name="The Broad Institute Genome Sequencing Center for Infectious Disease"/>
            <person name="Wu L."/>
            <person name="Ma J."/>
        </authorList>
    </citation>
    <scope>NUCLEOTIDE SEQUENCE [LARGE SCALE GENOMIC DNA]</scope>
    <source>
        <strain evidence="9">CCM 8749</strain>
    </source>
</reference>
<feature type="domain" description="Aminotransferase class V" evidence="7">
    <location>
        <begin position="2"/>
        <end position="370"/>
    </location>
</feature>
<dbReference type="CDD" id="cd06453">
    <property type="entry name" value="SufS_like"/>
    <property type="match status" value="1"/>
</dbReference>
<comment type="cofactor">
    <cofactor evidence="1">
        <name>pyridoxal 5'-phosphate</name>
        <dbReference type="ChEBI" id="CHEBI:597326"/>
    </cofactor>
</comment>
<keyword evidence="5" id="KW-0663">Pyridoxal phosphate</keyword>
<dbReference type="RefSeq" id="WP_379891258.1">
    <property type="nucleotide sequence ID" value="NZ_CBCSCT010000037.1"/>
</dbReference>
<comment type="catalytic activity">
    <reaction evidence="6">
        <text>(sulfur carrier)-H + L-cysteine = (sulfur carrier)-SH + L-alanine</text>
        <dbReference type="Rhea" id="RHEA:43892"/>
        <dbReference type="Rhea" id="RHEA-COMP:14737"/>
        <dbReference type="Rhea" id="RHEA-COMP:14739"/>
        <dbReference type="ChEBI" id="CHEBI:29917"/>
        <dbReference type="ChEBI" id="CHEBI:35235"/>
        <dbReference type="ChEBI" id="CHEBI:57972"/>
        <dbReference type="ChEBI" id="CHEBI:64428"/>
        <dbReference type="EC" id="2.8.1.7"/>
    </reaction>
</comment>
<dbReference type="Gene3D" id="3.90.1150.10">
    <property type="entry name" value="Aspartate Aminotransferase, domain 1"/>
    <property type="match status" value="1"/>
</dbReference>
<dbReference type="InterPro" id="IPR010970">
    <property type="entry name" value="Cys_dSase_SufS"/>
</dbReference>
<dbReference type="Proteomes" id="UP001596250">
    <property type="component" value="Unassembled WGS sequence"/>
</dbReference>
<proteinExistence type="inferred from homology"/>
<dbReference type="InterPro" id="IPR015422">
    <property type="entry name" value="PyrdxlP-dep_Trfase_small"/>
</dbReference>
<evidence type="ECO:0000256" key="4">
    <source>
        <dbReference type="ARBA" id="ARBA00022679"/>
    </source>
</evidence>
<dbReference type="InterPro" id="IPR000192">
    <property type="entry name" value="Aminotrans_V_dom"/>
</dbReference>
<name>A0ABW1IIL7_9BACL</name>
<dbReference type="InterPro" id="IPR016454">
    <property type="entry name" value="Cysteine_dSase"/>
</dbReference>
<comment type="similarity">
    <text evidence="2">Belongs to the class-V pyridoxal-phosphate-dependent aminotransferase family. Csd subfamily.</text>
</comment>
<keyword evidence="9" id="KW-1185">Reference proteome</keyword>
<dbReference type="EMBL" id="JBHSQV010000001">
    <property type="protein sequence ID" value="MFC5984917.1"/>
    <property type="molecule type" value="Genomic_DNA"/>
</dbReference>
<evidence type="ECO:0000313" key="8">
    <source>
        <dbReference type="EMBL" id="MFC5984917.1"/>
    </source>
</evidence>
<organism evidence="8 9">
    <name type="scientific">Marinicrinis lubricantis</name>
    <dbReference type="NCBI Taxonomy" id="2086470"/>
    <lineage>
        <taxon>Bacteria</taxon>
        <taxon>Bacillati</taxon>
        <taxon>Bacillota</taxon>
        <taxon>Bacilli</taxon>
        <taxon>Bacillales</taxon>
        <taxon>Paenibacillaceae</taxon>
    </lineage>
</organism>
<dbReference type="EC" id="2.8.1.7" evidence="3"/>
<evidence type="ECO:0000259" key="7">
    <source>
        <dbReference type="Pfam" id="PF00266"/>
    </source>
</evidence>
<dbReference type="PANTHER" id="PTHR43586">
    <property type="entry name" value="CYSTEINE DESULFURASE"/>
    <property type="match status" value="1"/>
</dbReference>
<evidence type="ECO:0000256" key="6">
    <source>
        <dbReference type="ARBA" id="ARBA00050776"/>
    </source>
</evidence>
<evidence type="ECO:0000256" key="1">
    <source>
        <dbReference type="ARBA" id="ARBA00001933"/>
    </source>
</evidence>
<dbReference type="GO" id="GO:0008483">
    <property type="term" value="F:transaminase activity"/>
    <property type="evidence" value="ECO:0007669"/>
    <property type="project" value="UniProtKB-KW"/>
</dbReference>
<comment type="caution">
    <text evidence="8">The sequence shown here is derived from an EMBL/GenBank/DDBJ whole genome shotgun (WGS) entry which is preliminary data.</text>
</comment>
<keyword evidence="8" id="KW-0032">Aminotransferase</keyword>
<accession>A0ABW1IIL7</accession>
<dbReference type="PANTHER" id="PTHR43586:SF4">
    <property type="entry name" value="ISOPENICILLIN N EPIMERASE"/>
    <property type="match status" value="1"/>
</dbReference>
<dbReference type="SUPFAM" id="SSF53383">
    <property type="entry name" value="PLP-dependent transferases"/>
    <property type="match status" value="1"/>
</dbReference>
<dbReference type="InterPro" id="IPR010969">
    <property type="entry name" value="Cys_dSase-rel_unknwn_funct"/>
</dbReference>
<keyword evidence="4" id="KW-0808">Transferase</keyword>
<dbReference type="NCBIfam" id="TIGR01977">
    <property type="entry name" value="am_tr_V_EF2568"/>
    <property type="match status" value="1"/>
</dbReference>
<evidence type="ECO:0000256" key="5">
    <source>
        <dbReference type="ARBA" id="ARBA00022898"/>
    </source>
</evidence>
<dbReference type="PIRSF" id="PIRSF005572">
    <property type="entry name" value="NifS"/>
    <property type="match status" value="1"/>
</dbReference>
<dbReference type="InterPro" id="IPR015424">
    <property type="entry name" value="PyrdxlP-dep_Trfase"/>
</dbReference>
<sequence length="383" mass="41641">MIYLDNAASSWPKPAGVTEAMVRVMNECGANPGRGSHQMAVQASRILFETRRKAARLFGVHNPNDISFTLNTTMALNIAIQGFVREGDHVLCTGIEHNSVRRPLEMLKRNRRVQITYVQTDSTGQIRLEDVEKVIQKNTTLIVCSHSSNLLGTILPVDKIAAIAKKHGIRLLVDAAQTAGCCSIDVEGMGIDMLAFPGHKALLGPQGTGGLYIHPDIELNPLLYGGTGGDSENIDQPHIRPDRLEAGTQNTPGIAGLGAGIDYVLQETVDKIYEKEWMLTQFLMDGLQGINGIQIIGPKMGEAKTGIVTFRMHGASSSEIAFMLDRNYQIAVRSGFHCTPLAHEAAGTKDTGAVRASFGCFNTKEDAQALVDAMKEIRHHFVK</sequence>
<dbReference type="Pfam" id="PF00266">
    <property type="entry name" value="Aminotran_5"/>
    <property type="match status" value="1"/>
</dbReference>
<protein>
    <recommendedName>
        <fullName evidence="3">cysteine desulfurase</fullName>
        <ecNumber evidence="3">2.8.1.7</ecNumber>
    </recommendedName>
</protein>
<evidence type="ECO:0000313" key="9">
    <source>
        <dbReference type="Proteomes" id="UP001596250"/>
    </source>
</evidence>
<dbReference type="InterPro" id="IPR015421">
    <property type="entry name" value="PyrdxlP-dep_Trfase_major"/>
</dbReference>
<evidence type="ECO:0000256" key="2">
    <source>
        <dbReference type="ARBA" id="ARBA00010447"/>
    </source>
</evidence>
<evidence type="ECO:0000256" key="3">
    <source>
        <dbReference type="ARBA" id="ARBA00012239"/>
    </source>
</evidence>